<dbReference type="GO" id="GO:0030422">
    <property type="term" value="P:siRNA processing"/>
    <property type="evidence" value="ECO:0007669"/>
    <property type="project" value="TreeGrafter"/>
</dbReference>
<sequence>MFEHINENEYGGHCGLVGPSQNFIIKDVEYEQARQWVLKSHPDYEGWRKQHADFIKCHQIAAKKKQDHYKVAQEEEFIPWLKNQKEFNESNNIDFHDIDYEANKVNQNSGVITNCMTTFRASSKDMFTEDESTTYYGVLKDIIQLEYREGFKTVIFRRQAIYFSRACEASFYSKDPKDPDWSIVLNVPAKVYVEDKICIASEQFDITDIDIGQQNNEALYESENVETPIVSYCRQGSLMEVDTTVQTSEVCCHAVILYDKTRILSVLGSGIVIGDKKFEFLAFSSSQLRDNSAWMFASQNGLPSATIRQWMDDFREIRNIAKHASRLSQSFSSSKETLTVNREDIEVIHDVEIESDMNFVAHELAALGFTFGLYDVNNFSEWVLPSVKTKRNGSSTFELAALGSSTFGLYDALGSSTW</sequence>
<evidence type="ECO:0000313" key="3">
    <source>
        <dbReference type="EMBL" id="KAF6136739.1"/>
    </source>
</evidence>
<comment type="function">
    <text evidence="1">Probably involved in the RNA silencing pathway and required for the generation of small interfering RNAs (siRNAs).</text>
</comment>
<organism evidence="3 4">
    <name type="scientific">Kingdonia uniflora</name>
    <dbReference type="NCBI Taxonomy" id="39325"/>
    <lineage>
        <taxon>Eukaryota</taxon>
        <taxon>Viridiplantae</taxon>
        <taxon>Streptophyta</taxon>
        <taxon>Embryophyta</taxon>
        <taxon>Tracheophyta</taxon>
        <taxon>Spermatophyta</taxon>
        <taxon>Magnoliopsida</taxon>
        <taxon>Ranunculales</taxon>
        <taxon>Circaeasteraceae</taxon>
        <taxon>Kingdonia</taxon>
    </lineage>
</organism>
<keyword evidence="4" id="KW-1185">Reference proteome</keyword>
<comment type="caution">
    <text evidence="3">The sequence shown here is derived from an EMBL/GenBank/DDBJ whole genome shotgun (WGS) entry which is preliminary data.</text>
</comment>
<comment type="similarity">
    <text evidence="1">Belongs to the RdRP family.</text>
</comment>
<dbReference type="InterPro" id="IPR057596">
    <property type="entry name" value="RDRP_core"/>
</dbReference>
<name>A0A7J7L2C7_9MAGN</name>
<dbReference type="EC" id="2.7.7.48" evidence="1"/>
<dbReference type="Pfam" id="PF05183">
    <property type="entry name" value="RdRP"/>
    <property type="match status" value="1"/>
</dbReference>
<protein>
    <recommendedName>
        <fullName evidence="1">RNA-dependent RNA polymerase</fullName>
        <ecNumber evidence="1">2.7.7.48</ecNumber>
    </recommendedName>
</protein>
<proteinExistence type="inferred from homology"/>
<gene>
    <name evidence="3" type="ORF">GIB67_020061</name>
</gene>
<comment type="catalytic activity">
    <reaction evidence="1">
        <text>RNA(n) + a ribonucleoside 5'-triphosphate = RNA(n+1) + diphosphate</text>
        <dbReference type="Rhea" id="RHEA:21248"/>
        <dbReference type="Rhea" id="RHEA-COMP:14527"/>
        <dbReference type="Rhea" id="RHEA-COMP:17342"/>
        <dbReference type="ChEBI" id="CHEBI:33019"/>
        <dbReference type="ChEBI" id="CHEBI:61557"/>
        <dbReference type="ChEBI" id="CHEBI:140395"/>
        <dbReference type="EC" id="2.7.7.48"/>
    </reaction>
</comment>
<dbReference type="PANTHER" id="PTHR23079">
    <property type="entry name" value="RNA-DEPENDENT RNA POLYMERASE"/>
    <property type="match status" value="1"/>
</dbReference>
<dbReference type="InterPro" id="IPR007855">
    <property type="entry name" value="RDRP"/>
</dbReference>
<keyword evidence="1" id="KW-0943">RNA-mediated gene silencing</keyword>
<accession>A0A7J7L2C7</accession>
<reference evidence="3 4" key="1">
    <citation type="journal article" date="2020" name="IScience">
        <title>Genome Sequencing of the Endangered Kingdonia uniflora (Circaeasteraceae, Ranunculales) Reveals Potential Mechanisms of Evolutionary Specialization.</title>
        <authorList>
            <person name="Sun Y."/>
            <person name="Deng T."/>
            <person name="Zhang A."/>
            <person name="Moore M.J."/>
            <person name="Landis J.B."/>
            <person name="Lin N."/>
            <person name="Zhang H."/>
            <person name="Zhang X."/>
            <person name="Huang J."/>
            <person name="Zhang X."/>
            <person name="Sun H."/>
            <person name="Wang H."/>
        </authorList>
    </citation>
    <scope>NUCLEOTIDE SEQUENCE [LARGE SCALE GENOMIC DNA]</scope>
    <source>
        <strain evidence="3">TB1705</strain>
        <tissue evidence="3">Leaf</tissue>
    </source>
</reference>
<dbReference type="EMBL" id="JACGCM010002681">
    <property type="protein sequence ID" value="KAF6136739.1"/>
    <property type="molecule type" value="Genomic_DNA"/>
</dbReference>
<evidence type="ECO:0000313" key="4">
    <source>
        <dbReference type="Proteomes" id="UP000541444"/>
    </source>
</evidence>
<dbReference type="GO" id="GO:0003723">
    <property type="term" value="F:RNA binding"/>
    <property type="evidence" value="ECO:0007669"/>
    <property type="project" value="UniProtKB-KW"/>
</dbReference>
<dbReference type="AlphaFoldDB" id="A0A7J7L2C7"/>
<dbReference type="GO" id="GO:0003968">
    <property type="term" value="F:RNA-directed RNA polymerase activity"/>
    <property type="evidence" value="ECO:0007669"/>
    <property type="project" value="UniProtKB-KW"/>
</dbReference>
<feature type="domain" description="RDRP core" evidence="2">
    <location>
        <begin position="261"/>
        <end position="353"/>
    </location>
</feature>
<dbReference type="PANTHER" id="PTHR23079:SF1">
    <property type="entry name" value="RNA-DEPENDENT RNA POLYMERASE 1"/>
    <property type="match status" value="1"/>
</dbReference>
<keyword evidence="1" id="KW-0696">RNA-directed RNA polymerase</keyword>
<keyword evidence="1" id="KW-0808">Transferase</keyword>
<evidence type="ECO:0000256" key="1">
    <source>
        <dbReference type="RuleBase" id="RU363098"/>
    </source>
</evidence>
<keyword evidence="1" id="KW-0694">RNA-binding</keyword>
<dbReference type="Proteomes" id="UP000541444">
    <property type="component" value="Unassembled WGS sequence"/>
</dbReference>
<evidence type="ECO:0000259" key="2">
    <source>
        <dbReference type="Pfam" id="PF05183"/>
    </source>
</evidence>
<dbReference type="OrthoDB" id="1602082at2759"/>
<keyword evidence="1" id="KW-0548">Nucleotidyltransferase</keyword>
<dbReference type="GO" id="GO:0031380">
    <property type="term" value="C:nuclear RNA-directed RNA polymerase complex"/>
    <property type="evidence" value="ECO:0007669"/>
    <property type="project" value="TreeGrafter"/>
</dbReference>